<accession>A0A379UY50</accession>
<dbReference type="AlphaFoldDB" id="A0A379UY50"/>
<reference evidence="2" key="1">
    <citation type="journal article" date="2018" name="Genome Biol.">
        <title>SKESA: strategic k-mer extension for scrupulous assemblies.</title>
        <authorList>
            <person name="Souvorov A."/>
            <person name="Agarwala R."/>
            <person name="Lipman D.J."/>
        </authorList>
    </citation>
    <scope>NUCLEOTIDE SEQUENCE</scope>
    <source>
        <strain evidence="2">Salmonella enterica</strain>
    </source>
</reference>
<reference evidence="2" key="3">
    <citation type="submission" date="2019-10" db="EMBL/GenBank/DDBJ databases">
        <authorList>
            <consortium name="NCBI Pathogen Detection Project"/>
        </authorList>
    </citation>
    <scope>NUCLEOTIDE SEQUENCE</scope>
    <source>
        <strain evidence="2">Salmonella enterica</strain>
    </source>
</reference>
<feature type="transmembrane region" description="Helical" evidence="1">
    <location>
        <begin position="142"/>
        <end position="167"/>
    </location>
</feature>
<evidence type="ECO:0000256" key="1">
    <source>
        <dbReference type="SAM" id="Phobius"/>
    </source>
</evidence>
<keyword evidence="1" id="KW-0812">Transmembrane</keyword>
<evidence type="ECO:0000313" key="2">
    <source>
        <dbReference type="EMBL" id="HAB4947756.1"/>
    </source>
</evidence>
<keyword evidence="1" id="KW-1133">Transmembrane helix</keyword>
<dbReference type="Proteomes" id="UP000255534">
    <property type="component" value="Unassembled WGS sequence"/>
</dbReference>
<reference evidence="3 4" key="2">
    <citation type="submission" date="2018-06" db="EMBL/GenBank/DDBJ databases">
        <authorList>
            <consortium name="Pathogen Informatics"/>
            <person name="Doyle S."/>
        </authorList>
    </citation>
    <scope>NUCLEOTIDE SEQUENCE [LARGE SCALE GENOMIC DNA]</scope>
    <source>
        <strain evidence="3 4">NCTC5798</strain>
    </source>
</reference>
<keyword evidence="1" id="KW-0472">Membrane</keyword>
<protein>
    <submittedName>
        <fullName evidence="3">Uncharacterized protein</fullName>
    </submittedName>
</protein>
<dbReference type="EMBL" id="DAAGXI010000010">
    <property type="protein sequence ID" value="HAB4947756.1"/>
    <property type="molecule type" value="Genomic_DNA"/>
</dbReference>
<gene>
    <name evidence="2" type="ORF">GB085_05605</name>
    <name evidence="3" type="ORF">NCTC5798_04026</name>
</gene>
<sequence>MSQPKKWGFTELVQDSDEPEQLIAYAMYKADKDDLAIQCRARLLPEADIVVELTSFHDSIAYSERRLQDYRDKAKRAVDQLVSSVSERLAAAYDQTISTMTDEHQIDLQEKWKKWGEDAALYSAHLTKPVWYTRFGKGILSWLGGGVSGLLATAISTLLIVGAVSLFTPSVRDTARDSLKGVVDTLIPETPIPGVTETVKTNKQTQP</sequence>
<organism evidence="3 4">
    <name type="scientific">Salmonella enterica I</name>
    <dbReference type="NCBI Taxonomy" id="59201"/>
    <lineage>
        <taxon>Bacteria</taxon>
        <taxon>Pseudomonadati</taxon>
        <taxon>Pseudomonadota</taxon>
        <taxon>Gammaproteobacteria</taxon>
        <taxon>Enterobacterales</taxon>
        <taxon>Enterobacteriaceae</taxon>
        <taxon>Salmonella</taxon>
    </lineage>
</organism>
<dbReference type="EMBL" id="UGXK01000001">
    <property type="protein sequence ID" value="SUG72801.1"/>
    <property type="molecule type" value="Genomic_DNA"/>
</dbReference>
<proteinExistence type="predicted"/>
<dbReference type="RefSeq" id="WP_000082043.1">
    <property type="nucleotide sequence ID" value="NZ_CP092911.1"/>
</dbReference>
<evidence type="ECO:0000313" key="4">
    <source>
        <dbReference type="Proteomes" id="UP000255534"/>
    </source>
</evidence>
<evidence type="ECO:0000313" key="3">
    <source>
        <dbReference type="EMBL" id="SUG72801.1"/>
    </source>
</evidence>
<name>A0A379UY50_SALET</name>